<comment type="similarity">
    <text evidence="1">Belongs to the LytR/CpsA/Psr (LCP) family.</text>
</comment>
<dbReference type="STRING" id="71999.KPaMU14_05860"/>
<keyword evidence="3" id="KW-0812">Transmembrane</keyword>
<evidence type="ECO:0000256" key="3">
    <source>
        <dbReference type="SAM" id="Phobius"/>
    </source>
</evidence>
<keyword evidence="3" id="KW-0472">Membrane</keyword>
<gene>
    <name evidence="6" type="ORF">C884_00092</name>
</gene>
<comment type="caution">
    <text evidence="6">The sequence shown here is derived from an EMBL/GenBank/DDBJ whole genome shotgun (WGS) entry which is preliminary data.</text>
</comment>
<sequence length="512" mass="53954">MSTHPRDDAAADERTTEPEQLGRHWSAASAPPEGRRWGLIIAAMLLAVVVGIGGLSIFKLQQNLVTSPLNLGQEEAEDSGATDILILGSDTRAGEGNSRYGEVEEGNGGGKTDVMMLAHISEDREDVTVVSFPRDLMVEIPECTDPESGKTYPAQDSAMLNSAGENGGPGCTVAAINELTGLSIDHFMLADFDAVTELSRSVGGVEVCVNHEVEDPKSGLELPAGTSTVEGEQALAFLRSRAAFGDGGDESRIRSQQQFMSSLARKLKAEGTLSNIPALYDIADVMTQNLHVDQELGNVTRIVGLAGELADVDLSRVVFVSVPSEVYPEDPNRLQLDEKPAEELFEVLRQDGSLTEDGQPEASSSPSASSGASATATAAPTGNATAEPTGAAFSPDTVPVTVNNASGAEDRDQELVDRLGEVGYDLAELGEQSEEDLPGTQLHYAMGWQGAAEQVADELGIPESQIAPGDDLLSGLSLTVGEDFAQGETMDVDAEVPDEYSGQTAEQFTCQQ</sequence>
<reference evidence="6 7" key="1">
    <citation type="journal article" date="2014" name="Genome Announc.">
        <title>Draft Genome Sequence of Kocuria palustris PEL.</title>
        <authorList>
            <person name="Sharma G."/>
            <person name="Khatri I."/>
            <person name="Subramanian S."/>
        </authorList>
    </citation>
    <scope>NUCLEOTIDE SEQUENCE [LARGE SCALE GENOMIC DNA]</scope>
    <source>
        <strain evidence="6 7">PEL</strain>
    </source>
</reference>
<dbReference type="InterPro" id="IPR027381">
    <property type="entry name" value="LytR/CpsA/Psr_C"/>
</dbReference>
<dbReference type="PANTHER" id="PTHR33392:SF6">
    <property type="entry name" value="POLYISOPRENYL-TEICHOIC ACID--PEPTIDOGLYCAN TEICHOIC ACID TRANSFERASE TAGU"/>
    <property type="match status" value="1"/>
</dbReference>
<feature type="domain" description="Cell envelope-related transcriptional attenuator" evidence="4">
    <location>
        <begin position="111"/>
        <end position="268"/>
    </location>
</feature>
<evidence type="ECO:0000256" key="2">
    <source>
        <dbReference type="SAM" id="MobiDB-lite"/>
    </source>
</evidence>
<evidence type="ECO:0000259" key="4">
    <source>
        <dbReference type="Pfam" id="PF03816"/>
    </source>
</evidence>
<dbReference type="AlphaFoldDB" id="M2WH56"/>
<feature type="compositionally biased region" description="Basic and acidic residues" evidence="2">
    <location>
        <begin position="1"/>
        <end position="22"/>
    </location>
</feature>
<protein>
    <submittedName>
        <fullName evidence="6">Cell envelope-associated transcriptional attenuator LytR-CpsA-Psr</fullName>
    </submittedName>
</protein>
<name>M2WH56_9MICC</name>
<accession>M2WH56</accession>
<dbReference type="Gene3D" id="3.40.630.190">
    <property type="entry name" value="LCP protein"/>
    <property type="match status" value="1"/>
</dbReference>
<evidence type="ECO:0000259" key="5">
    <source>
        <dbReference type="Pfam" id="PF13399"/>
    </source>
</evidence>
<dbReference type="EMBL" id="ANHZ02000001">
    <property type="protein sequence ID" value="EME37897.1"/>
    <property type="molecule type" value="Genomic_DNA"/>
</dbReference>
<dbReference type="Gene3D" id="3.30.70.2390">
    <property type="match status" value="1"/>
</dbReference>
<feature type="region of interest" description="Disordered" evidence="2">
    <location>
        <begin position="353"/>
        <end position="414"/>
    </location>
</feature>
<dbReference type="PANTHER" id="PTHR33392">
    <property type="entry name" value="POLYISOPRENYL-TEICHOIC ACID--PEPTIDOGLYCAN TEICHOIC ACID TRANSFERASE TAGU"/>
    <property type="match status" value="1"/>
</dbReference>
<feature type="region of interest" description="Disordered" evidence="2">
    <location>
        <begin position="1"/>
        <end position="29"/>
    </location>
</feature>
<feature type="transmembrane region" description="Helical" evidence="3">
    <location>
        <begin position="37"/>
        <end position="58"/>
    </location>
</feature>
<dbReference type="Pfam" id="PF13399">
    <property type="entry name" value="LytR_C"/>
    <property type="match status" value="1"/>
</dbReference>
<feature type="domain" description="LytR/CpsA/Psr regulator C-terminal" evidence="5">
    <location>
        <begin position="397"/>
        <end position="484"/>
    </location>
</feature>
<evidence type="ECO:0000313" key="6">
    <source>
        <dbReference type="EMBL" id="EME37897.1"/>
    </source>
</evidence>
<feature type="compositionally biased region" description="Low complexity" evidence="2">
    <location>
        <begin position="362"/>
        <end position="392"/>
    </location>
</feature>
<organism evidence="6 7">
    <name type="scientific">Kocuria palustris PEL</name>
    <dbReference type="NCBI Taxonomy" id="1236550"/>
    <lineage>
        <taxon>Bacteria</taxon>
        <taxon>Bacillati</taxon>
        <taxon>Actinomycetota</taxon>
        <taxon>Actinomycetes</taxon>
        <taxon>Micrococcales</taxon>
        <taxon>Micrococcaceae</taxon>
        <taxon>Kocuria</taxon>
    </lineage>
</organism>
<dbReference type="NCBIfam" id="TIGR00350">
    <property type="entry name" value="lytR_cpsA_psr"/>
    <property type="match status" value="1"/>
</dbReference>
<dbReference type="RefSeq" id="WP_006213240.1">
    <property type="nucleotide sequence ID" value="NZ_ANHZ02000001.1"/>
</dbReference>
<dbReference type="InterPro" id="IPR004474">
    <property type="entry name" value="LytR_CpsA_psr"/>
</dbReference>
<dbReference type="Proteomes" id="UP000009877">
    <property type="component" value="Unassembled WGS sequence"/>
</dbReference>
<evidence type="ECO:0000256" key="1">
    <source>
        <dbReference type="ARBA" id="ARBA00006068"/>
    </source>
</evidence>
<dbReference type="InterPro" id="IPR050922">
    <property type="entry name" value="LytR/CpsA/Psr_CW_biosynth"/>
</dbReference>
<evidence type="ECO:0000313" key="7">
    <source>
        <dbReference type="Proteomes" id="UP000009877"/>
    </source>
</evidence>
<keyword evidence="7" id="KW-1185">Reference proteome</keyword>
<proteinExistence type="inferred from homology"/>
<keyword evidence="3" id="KW-1133">Transmembrane helix</keyword>
<dbReference type="Pfam" id="PF03816">
    <property type="entry name" value="LytR_cpsA_psr"/>
    <property type="match status" value="1"/>
</dbReference>